<dbReference type="AlphaFoldDB" id="A0A6C0B0K5"/>
<name>A0A6C0B0K5_9ZZZZ</name>
<accession>A0A6C0B0K5</accession>
<reference evidence="2" key="1">
    <citation type="journal article" date="2020" name="Nature">
        <title>Giant virus diversity and host interactions through global metagenomics.</title>
        <authorList>
            <person name="Schulz F."/>
            <person name="Roux S."/>
            <person name="Paez-Espino D."/>
            <person name="Jungbluth S."/>
            <person name="Walsh D.A."/>
            <person name="Denef V.J."/>
            <person name="McMahon K.D."/>
            <person name="Konstantinidis K.T."/>
            <person name="Eloe-Fadrosh E.A."/>
            <person name="Kyrpides N.C."/>
            <person name="Woyke T."/>
        </authorList>
    </citation>
    <scope>NUCLEOTIDE SEQUENCE</scope>
    <source>
        <strain evidence="2">GVMAG-M-3300009182-78</strain>
    </source>
</reference>
<keyword evidence="1" id="KW-0175">Coiled coil</keyword>
<proteinExistence type="predicted"/>
<evidence type="ECO:0000256" key="1">
    <source>
        <dbReference type="SAM" id="Coils"/>
    </source>
</evidence>
<dbReference type="EMBL" id="MN739042">
    <property type="protein sequence ID" value="QHS85334.1"/>
    <property type="molecule type" value="Genomic_DNA"/>
</dbReference>
<protein>
    <submittedName>
        <fullName evidence="2">Uncharacterized protein</fullName>
    </submittedName>
</protein>
<feature type="coiled-coil region" evidence="1">
    <location>
        <begin position="129"/>
        <end position="156"/>
    </location>
</feature>
<sequence length="276" mass="33479">MLSLEKIQQQQQQQTQTQQQIKQNYNHVLDLLQDYMLDKKVLSITSCNKQYTVVHEKNKQQKEEKEGEKMKKEEEKKEVERFFIPKEKDQLFWCYFIIHHGFIKYEYPGTTSFVNEKTEKFKCIDLLRLNKQQLKIKKIKNIKEDVEDELANKQSIGMKTFIALCVASNINIMYIHKYKRFEIIFDETQPIHVVHCIPNKDLSYFNYKYEMNPTKEQIEEYRNTLFSWENVDKPLKAMSAYKLNELQDLCEKFKFDKDTLKQKTKKELYEYLIMNI</sequence>
<evidence type="ECO:0000313" key="2">
    <source>
        <dbReference type="EMBL" id="QHS85334.1"/>
    </source>
</evidence>
<feature type="coiled-coil region" evidence="1">
    <location>
        <begin position="55"/>
        <end position="82"/>
    </location>
</feature>
<organism evidence="2">
    <name type="scientific">viral metagenome</name>
    <dbReference type="NCBI Taxonomy" id="1070528"/>
    <lineage>
        <taxon>unclassified sequences</taxon>
        <taxon>metagenomes</taxon>
        <taxon>organismal metagenomes</taxon>
    </lineage>
</organism>